<keyword evidence="5" id="KW-0963">Cytoplasm</keyword>
<comment type="similarity">
    <text evidence="3">Belongs to the IL-1 family.</text>
</comment>
<gene>
    <name evidence="12" type="ORF">A6R68_22930</name>
</gene>
<evidence type="ECO:0000313" key="12">
    <source>
        <dbReference type="EMBL" id="OBS83092.1"/>
    </source>
</evidence>
<evidence type="ECO:0000256" key="7">
    <source>
        <dbReference type="ARBA" id="ARBA00022525"/>
    </source>
</evidence>
<dbReference type="GO" id="GO:0006955">
    <property type="term" value="P:immune response"/>
    <property type="evidence" value="ECO:0007669"/>
    <property type="project" value="InterPro"/>
</dbReference>
<comment type="function">
    <text evidence="11">Pro-inflammatory cytokine primarily involved in epithelial barrier repair, polarized T-helper 1 (Th1) cell and natural killer (NK) cell immune responses. Upon binding to IL18R1 and IL18RAP, forms a signaling ternary complex which activates NF-kappa-B, triggering synthesis of inflammatory mediators. Synergizes with IL12/interleukin-12 to induce IFNG synthesis from T-helper 1 (Th1) cells and natural killer (NK) cells. Involved in transduction of inflammation downstream of pyroptosis: its mature form is specifically released in the extracellular milieu by passing through the gasdermin-D (GSDMD) pore.</text>
</comment>
<comment type="subunit">
    <text evidence="8">Forms a ternary complex with ligand-binding receptor subunit IL18R1 and signaling receptor subunit IL18RAP at the plasma membrane. Mature IL18 first binds to IL18R1 forming a low affinity binary complex, which then interacts with IL18RAP to form a high affinity ternary complex that signals inside the cell. Interacts with cargo receptor TMED10; the interaction mediates the translocation from the cytoplasm into the ERGIC (endoplasmic reticulum-Golgi intermediate compartment) and thereby secretion.</text>
</comment>
<keyword evidence="13" id="KW-1185">Reference proteome</keyword>
<evidence type="ECO:0000256" key="10">
    <source>
        <dbReference type="ARBA" id="ARBA00032727"/>
    </source>
</evidence>
<dbReference type="Proteomes" id="UP000092124">
    <property type="component" value="Unassembled WGS sequence"/>
</dbReference>
<evidence type="ECO:0000256" key="5">
    <source>
        <dbReference type="ARBA" id="ARBA00022490"/>
    </source>
</evidence>
<evidence type="ECO:0000256" key="4">
    <source>
        <dbReference type="ARBA" id="ARBA00016740"/>
    </source>
</evidence>
<dbReference type="OrthoDB" id="8535973at2759"/>
<evidence type="ECO:0000256" key="2">
    <source>
        <dbReference type="ARBA" id="ARBA00004613"/>
    </source>
</evidence>
<keyword evidence="7" id="KW-0964">Secreted</keyword>
<evidence type="ECO:0000256" key="1">
    <source>
        <dbReference type="ARBA" id="ARBA00004496"/>
    </source>
</evidence>
<dbReference type="GO" id="GO:0005615">
    <property type="term" value="C:extracellular space"/>
    <property type="evidence" value="ECO:0007669"/>
    <property type="project" value="UniProtKB-KW"/>
</dbReference>
<evidence type="ECO:0000256" key="9">
    <source>
        <dbReference type="ARBA" id="ARBA00032439"/>
    </source>
</evidence>
<evidence type="ECO:0000313" key="13">
    <source>
        <dbReference type="Proteomes" id="UP000092124"/>
    </source>
</evidence>
<dbReference type="GO" id="GO:0005737">
    <property type="term" value="C:cytoplasm"/>
    <property type="evidence" value="ECO:0007669"/>
    <property type="project" value="UniProtKB-SubCell"/>
</dbReference>
<dbReference type="GO" id="GO:0019221">
    <property type="term" value="P:cytokine-mediated signaling pathway"/>
    <property type="evidence" value="ECO:0007669"/>
    <property type="project" value="TreeGrafter"/>
</dbReference>
<organism evidence="12 13">
    <name type="scientific">Neotoma lepida</name>
    <name type="common">Desert woodrat</name>
    <dbReference type="NCBI Taxonomy" id="56216"/>
    <lineage>
        <taxon>Eukaryota</taxon>
        <taxon>Metazoa</taxon>
        <taxon>Chordata</taxon>
        <taxon>Craniata</taxon>
        <taxon>Vertebrata</taxon>
        <taxon>Euteleostomi</taxon>
        <taxon>Mammalia</taxon>
        <taxon>Eutheria</taxon>
        <taxon>Euarchontoglires</taxon>
        <taxon>Glires</taxon>
        <taxon>Rodentia</taxon>
        <taxon>Myomorpha</taxon>
        <taxon>Muroidea</taxon>
        <taxon>Cricetidae</taxon>
        <taxon>Neotominae</taxon>
        <taxon>Neotoma</taxon>
    </lineage>
</organism>
<dbReference type="Pfam" id="PF00340">
    <property type="entry name" value="IL1"/>
    <property type="match status" value="1"/>
</dbReference>
<sequence>MTLLDPHPDCKLSGSPCSLYSRLPSPAADRAACHLLRLQCQEEERSQSFQITSSWRELSGPGRMMAAVPEGFCINFREMIFIDNTLYFMLYIIGDLESDHFARDCSTNAVIRNMNDHVLFIDRSKQQPVFEDMTDADQKANESQTKLIIYIYKDDKVRGLPVTLSVKDTKMFTLSCKNKVISFEEMNPPENIDATESDLIFFQRGVPGHDKMQFESSLYEGHFLACEKDGDCFKLTLKEKDKNGDKSIMFTVTNLP</sequence>
<name>A0A1A6HZD4_NEOLE</name>
<reference evidence="12 13" key="1">
    <citation type="submission" date="2016-06" db="EMBL/GenBank/DDBJ databases">
        <title>The Draft Genome Sequence and Annotation of the Desert Woodrat Neotoma lepida.</title>
        <authorList>
            <person name="Campbell M."/>
            <person name="Oakeson K.F."/>
            <person name="Yandell M."/>
            <person name="Halpert J.R."/>
            <person name="Dearing D."/>
        </authorList>
    </citation>
    <scope>NUCLEOTIDE SEQUENCE [LARGE SCALE GENOMIC DNA]</scope>
    <source>
        <strain evidence="12">417</strain>
        <tissue evidence="12">Liver</tissue>
    </source>
</reference>
<dbReference type="CDD" id="cd23298">
    <property type="entry name" value="beta-trefoil_IL18"/>
    <property type="match status" value="1"/>
</dbReference>
<proteinExistence type="inferred from homology"/>
<evidence type="ECO:0000256" key="11">
    <source>
        <dbReference type="ARBA" id="ARBA00033736"/>
    </source>
</evidence>
<dbReference type="InterPro" id="IPR008996">
    <property type="entry name" value="IL1/FGF"/>
</dbReference>
<dbReference type="GO" id="GO:0071222">
    <property type="term" value="P:cellular response to lipopolysaccharide"/>
    <property type="evidence" value="ECO:0007669"/>
    <property type="project" value="TreeGrafter"/>
</dbReference>
<evidence type="ECO:0000256" key="6">
    <source>
        <dbReference type="ARBA" id="ARBA00022514"/>
    </source>
</evidence>
<dbReference type="GO" id="GO:0005125">
    <property type="term" value="F:cytokine activity"/>
    <property type="evidence" value="ECO:0007669"/>
    <property type="project" value="UniProtKB-KW"/>
</dbReference>
<dbReference type="SUPFAM" id="SSF50353">
    <property type="entry name" value="Cytokine"/>
    <property type="match status" value="1"/>
</dbReference>
<dbReference type="InterPro" id="IPR015529">
    <property type="entry name" value="IL-18"/>
</dbReference>
<dbReference type="PANTHER" id="PTHR10078">
    <property type="entry name" value="INTERLEUKIN-1 FAMILY MEMBER"/>
    <property type="match status" value="1"/>
</dbReference>
<comment type="caution">
    <text evidence="12">The sequence shown here is derived from an EMBL/GenBank/DDBJ whole genome shotgun (WGS) entry which is preliminary data.</text>
</comment>
<comment type="subcellular location">
    <subcellularLocation>
        <location evidence="1">Cytoplasm</location>
    </subcellularLocation>
    <subcellularLocation>
        <location evidence="2">Secreted</location>
    </subcellularLocation>
</comment>
<dbReference type="PANTHER" id="PTHR10078:SF35">
    <property type="entry name" value="INTERLEUKIN-18"/>
    <property type="match status" value="1"/>
</dbReference>
<dbReference type="STRING" id="56216.A0A1A6HZD4"/>
<keyword evidence="6" id="KW-0202">Cytokine</keyword>
<dbReference type="EMBL" id="LZPO01007961">
    <property type="protein sequence ID" value="OBS83092.1"/>
    <property type="molecule type" value="Genomic_DNA"/>
</dbReference>
<dbReference type="PRINTS" id="PR01933">
    <property type="entry name" value="INTRLEUKIN18"/>
</dbReference>
<dbReference type="GO" id="GO:0001819">
    <property type="term" value="P:positive regulation of cytokine production"/>
    <property type="evidence" value="ECO:0007669"/>
    <property type="project" value="UniProtKB-ARBA"/>
</dbReference>
<dbReference type="InterPro" id="IPR000975">
    <property type="entry name" value="IL-1_fam"/>
</dbReference>
<dbReference type="GO" id="GO:0006954">
    <property type="term" value="P:inflammatory response"/>
    <property type="evidence" value="ECO:0007669"/>
    <property type="project" value="InterPro"/>
</dbReference>
<evidence type="ECO:0000256" key="3">
    <source>
        <dbReference type="ARBA" id="ARBA00010448"/>
    </source>
</evidence>
<accession>A0A1A6HZD4</accession>
<protein>
    <recommendedName>
        <fullName evidence="4">Interleukin-18</fullName>
    </recommendedName>
    <alternativeName>
        <fullName evidence="9">Interferon gamma-inducing factor</fullName>
    </alternativeName>
    <alternativeName>
        <fullName evidence="10">Interleukin-1 gamma</fullName>
    </alternativeName>
</protein>
<evidence type="ECO:0000256" key="8">
    <source>
        <dbReference type="ARBA" id="ARBA00023612"/>
    </source>
</evidence>
<dbReference type="Gene3D" id="2.80.10.50">
    <property type="match status" value="1"/>
</dbReference>
<dbReference type="AlphaFoldDB" id="A0A1A6HZD4"/>